<dbReference type="SUPFAM" id="SSF48726">
    <property type="entry name" value="Immunoglobulin"/>
    <property type="match status" value="2"/>
</dbReference>
<keyword evidence="8" id="KW-0325">Glycoprotein</keyword>
<reference evidence="10" key="1">
    <citation type="submission" date="2025-08" db="UniProtKB">
        <authorList>
            <consortium name="Ensembl"/>
        </authorList>
    </citation>
    <scope>IDENTIFICATION</scope>
</reference>
<dbReference type="GO" id="GO:0009986">
    <property type="term" value="C:cell surface"/>
    <property type="evidence" value="ECO:0007669"/>
    <property type="project" value="UniProtKB-ARBA"/>
</dbReference>
<dbReference type="Gene3D" id="2.60.40.10">
    <property type="entry name" value="Immunoglobulins"/>
    <property type="match status" value="2"/>
</dbReference>
<keyword evidence="5" id="KW-0472">Membrane</keyword>
<accession>A0A8C4IPK2</accession>
<evidence type="ECO:0000313" key="11">
    <source>
        <dbReference type="Proteomes" id="UP000694389"/>
    </source>
</evidence>
<proteinExistence type="inferred from homology"/>
<dbReference type="InterPro" id="IPR007110">
    <property type="entry name" value="Ig-like_dom"/>
</dbReference>
<comment type="subcellular location">
    <subcellularLocation>
        <location evidence="1">Membrane</location>
        <topology evidence="1">Single-pass membrane protein</topology>
    </subcellularLocation>
</comment>
<dbReference type="PANTHER" id="PTHR21462:SF2">
    <property type="entry name" value="CELL SURFACE GLYCOPROTEIN CD200 RECEPTOR 2"/>
    <property type="match status" value="1"/>
</dbReference>
<keyword evidence="4" id="KW-1133">Transmembrane helix</keyword>
<evidence type="ECO:0000256" key="7">
    <source>
        <dbReference type="ARBA" id="ARBA00023170"/>
    </source>
</evidence>
<dbReference type="AlphaFoldDB" id="A0A8C4IPK2"/>
<organism evidence="10 11">
    <name type="scientific">Dicentrarchus labrax</name>
    <name type="common">European seabass</name>
    <name type="synonym">Morone labrax</name>
    <dbReference type="NCBI Taxonomy" id="13489"/>
    <lineage>
        <taxon>Eukaryota</taxon>
        <taxon>Metazoa</taxon>
        <taxon>Chordata</taxon>
        <taxon>Craniata</taxon>
        <taxon>Vertebrata</taxon>
        <taxon>Euteleostomi</taxon>
        <taxon>Actinopterygii</taxon>
        <taxon>Neopterygii</taxon>
        <taxon>Teleostei</taxon>
        <taxon>Neoteleostei</taxon>
        <taxon>Acanthomorphata</taxon>
        <taxon>Eupercaria</taxon>
        <taxon>Moronidae</taxon>
        <taxon>Dicentrarchus</taxon>
    </lineage>
</organism>
<dbReference type="InterPro" id="IPR036179">
    <property type="entry name" value="Ig-like_dom_sf"/>
</dbReference>
<dbReference type="PANTHER" id="PTHR21462">
    <property type="entry name" value="CELL SURFACE GLYCOPROTEIN OX2 RECEPTOR PRECURSOR"/>
    <property type="match status" value="1"/>
</dbReference>
<dbReference type="InterPro" id="IPR003599">
    <property type="entry name" value="Ig_sub"/>
</dbReference>
<evidence type="ECO:0000313" key="10">
    <source>
        <dbReference type="Ensembl" id="ENSDLAP00005061030.2"/>
    </source>
</evidence>
<dbReference type="Ensembl" id="ENSDLAT00005064625.2">
    <property type="protein sequence ID" value="ENSDLAP00005061030.2"/>
    <property type="gene ID" value="ENSDLAG00005025579.2"/>
</dbReference>
<keyword evidence="3" id="KW-0812">Transmembrane</keyword>
<sequence>PTLFVKHFKTTKVDQSAVSIRCGRCRERISTLQRHSSVYHRTTISKVVGNRVVLHCDTEPNNKLTQLTWKMNGVNLFSFSPRKPLHTSDKAYNLSINMSLNNSESPQYALIIERVQTSHSGNYTCEKTSNDGPYSKHWELIITVPPTISAWLERKDNMVVAVCKAERGKPAASITWSHMENLTAGEPVIDSKGFFTVESRLEFLEGMNPENLSCVIRHPYWREEQIFVPKHRKGEEWIVNSAVLCVLLHTVMFCFVTPLCFFQTEDVEEVEPYASYVQRVNSIYNSSADLN</sequence>
<dbReference type="InterPro" id="IPR013783">
    <property type="entry name" value="Ig-like_fold"/>
</dbReference>
<dbReference type="PROSITE" id="PS50835">
    <property type="entry name" value="IG_LIKE"/>
    <property type="match status" value="1"/>
</dbReference>
<evidence type="ECO:0000256" key="4">
    <source>
        <dbReference type="ARBA" id="ARBA00022989"/>
    </source>
</evidence>
<comment type="similarity">
    <text evidence="2">Belongs to the CD200R family.</text>
</comment>
<keyword evidence="6" id="KW-1015">Disulfide bond</keyword>
<dbReference type="InterPro" id="IPR040012">
    <property type="entry name" value="CD200R"/>
</dbReference>
<dbReference type="Proteomes" id="UP000694389">
    <property type="component" value="Unassembled WGS sequence"/>
</dbReference>
<dbReference type="SMART" id="SM00409">
    <property type="entry name" value="IG"/>
    <property type="match status" value="1"/>
</dbReference>
<dbReference type="GO" id="GO:0016020">
    <property type="term" value="C:membrane"/>
    <property type="evidence" value="ECO:0007669"/>
    <property type="project" value="UniProtKB-SubCell"/>
</dbReference>
<dbReference type="GO" id="GO:0150077">
    <property type="term" value="P:regulation of neuroinflammatory response"/>
    <property type="evidence" value="ECO:0007669"/>
    <property type="project" value="InterPro"/>
</dbReference>
<dbReference type="Pfam" id="PF13927">
    <property type="entry name" value="Ig_3"/>
    <property type="match status" value="1"/>
</dbReference>
<keyword evidence="7" id="KW-0675">Receptor</keyword>
<evidence type="ECO:0000256" key="2">
    <source>
        <dbReference type="ARBA" id="ARBA00008215"/>
    </source>
</evidence>
<keyword evidence="11" id="KW-1185">Reference proteome</keyword>
<evidence type="ECO:0000256" key="8">
    <source>
        <dbReference type="ARBA" id="ARBA00023180"/>
    </source>
</evidence>
<protein>
    <recommendedName>
        <fullName evidence="9">Ig-like domain-containing protein</fullName>
    </recommendedName>
</protein>
<dbReference type="Pfam" id="PF08205">
    <property type="entry name" value="C2-set_2"/>
    <property type="match status" value="1"/>
</dbReference>
<evidence type="ECO:0000259" key="9">
    <source>
        <dbReference type="PROSITE" id="PS50835"/>
    </source>
</evidence>
<dbReference type="GO" id="GO:0038023">
    <property type="term" value="F:signaling receptor activity"/>
    <property type="evidence" value="ECO:0007669"/>
    <property type="project" value="InterPro"/>
</dbReference>
<evidence type="ECO:0000256" key="6">
    <source>
        <dbReference type="ARBA" id="ARBA00023157"/>
    </source>
</evidence>
<evidence type="ECO:0000256" key="1">
    <source>
        <dbReference type="ARBA" id="ARBA00004167"/>
    </source>
</evidence>
<dbReference type="InterPro" id="IPR013162">
    <property type="entry name" value="CD80_C2-set"/>
</dbReference>
<name>A0A8C4IPK2_DICLA</name>
<reference evidence="10" key="2">
    <citation type="submission" date="2025-09" db="UniProtKB">
        <authorList>
            <consortium name="Ensembl"/>
        </authorList>
    </citation>
    <scope>IDENTIFICATION</scope>
</reference>
<feature type="domain" description="Ig-like" evidence="9">
    <location>
        <begin position="49"/>
        <end position="135"/>
    </location>
</feature>
<dbReference type="GeneTree" id="ENSGT00730000112894"/>
<evidence type="ECO:0000256" key="5">
    <source>
        <dbReference type="ARBA" id="ARBA00023136"/>
    </source>
</evidence>
<evidence type="ECO:0000256" key="3">
    <source>
        <dbReference type="ARBA" id="ARBA00022692"/>
    </source>
</evidence>